<evidence type="ECO:0000313" key="1">
    <source>
        <dbReference type="EMBL" id="RMC08619.1"/>
    </source>
</evidence>
<accession>A0A3M0K622</accession>
<proteinExistence type="predicted"/>
<dbReference type="OrthoDB" id="9946270at2759"/>
<organism evidence="1 2">
    <name type="scientific">Hirundo rustica rustica</name>
    <dbReference type="NCBI Taxonomy" id="333673"/>
    <lineage>
        <taxon>Eukaryota</taxon>
        <taxon>Metazoa</taxon>
        <taxon>Chordata</taxon>
        <taxon>Craniata</taxon>
        <taxon>Vertebrata</taxon>
        <taxon>Euteleostomi</taxon>
        <taxon>Archelosauria</taxon>
        <taxon>Archosauria</taxon>
        <taxon>Dinosauria</taxon>
        <taxon>Saurischia</taxon>
        <taxon>Theropoda</taxon>
        <taxon>Coelurosauria</taxon>
        <taxon>Aves</taxon>
        <taxon>Neognathae</taxon>
        <taxon>Neoaves</taxon>
        <taxon>Telluraves</taxon>
        <taxon>Australaves</taxon>
        <taxon>Passeriformes</taxon>
        <taxon>Sylvioidea</taxon>
        <taxon>Hirundinidae</taxon>
        <taxon>Hirundo</taxon>
    </lineage>
</organism>
<gene>
    <name evidence="1" type="ORF">DUI87_14867</name>
</gene>
<evidence type="ECO:0000313" key="2">
    <source>
        <dbReference type="Proteomes" id="UP000269221"/>
    </source>
</evidence>
<reference evidence="1 2" key="1">
    <citation type="submission" date="2018-07" db="EMBL/GenBank/DDBJ databases">
        <title>A high quality draft genome assembly of the barn swallow (H. rustica rustica).</title>
        <authorList>
            <person name="Formenti G."/>
            <person name="Chiara M."/>
            <person name="Poveda L."/>
            <person name="Francoijs K.-J."/>
            <person name="Bonisoli-Alquati A."/>
            <person name="Canova L."/>
            <person name="Gianfranceschi L."/>
            <person name="Horner D.S."/>
            <person name="Saino N."/>
        </authorList>
    </citation>
    <scope>NUCLEOTIDE SEQUENCE [LARGE SCALE GENOMIC DNA]</scope>
    <source>
        <strain evidence="1">Chelidonia</strain>
        <tissue evidence="1">Blood</tissue>
    </source>
</reference>
<keyword evidence="2" id="KW-1185">Reference proteome</keyword>
<sequence length="148" mass="16361">MITESAPLRCRKLSNPDIFSSAGKTKLHRQLSQDDCKLRRGSLASSLSGKQLLPLSNSVHSGVGQTMWQPPGDTSNLVRMRNQSLGQSAPSLTAGLIINPIKYSDSAMTVLRTACLIYMQFWVQYHIVLKLHGKDFGGWDCGWMVLLV</sequence>
<name>A0A3M0K622_HIRRU</name>
<protein>
    <submittedName>
        <fullName evidence="1">Uncharacterized protein</fullName>
    </submittedName>
</protein>
<dbReference type="EMBL" id="QRBI01000117">
    <property type="protein sequence ID" value="RMC08619.1"/>
    <property type="molecule type" value="Genomic_DNA"/>
</dbReference>
<dbReference type="AlphaFoldDB" id="A0A3M0K622"/>
<dbReference type="STRING" id="333673.A0A3M0K622"/>
<comment type="caution">
    <text evidence="1">The sequence shown here is derived from an EMBL/GenBank/DDBJ whole genome shotgun (WGS) entry which is preliminary data.</text>
</comment>
<dbReference type="Proteomes" id="UP000269221">
    <property type="component" value="Unassembled WGS sequence"/>
</dbReference>